<accession>A0ABS8WPD7</accession>
<evidence type="ECO:0000313" key="2">
    <source>
        <dbReference type="Proteomes" id="UP000823775"/>
    </source>
</evidence>
<dbReference type="EMBL" id="JACEIK010008374">
    <property type="protein sequence ID" value="MCE3051318.1"/>
    <property type="molecule type" value="Genomic_DNA"/>
</dbReference>
<proteinExistence type="predicted"/>
<protein>
    <submittedName>
        <fullName evidence="1">Uncharacterized protein</fullName>
    </submittedName>
</protein>
<dbReference type="Proteomes" id="UP000823775">
    <property type="component" value="Unassembled WGS sequence"/>
</dbReference>
<keyword evidence="2" id="KW-1185">Reference proteome</keyword>
<sequence>MGEFRLSGVISTLLDGSINRGHSANDLQDAILELTSGYVHGGWNGAIQARMFGWYSVYNQGKKQDPPAFLLCNA</sequence>
<reference evidence="1 2" key="1">
    <citation type="journal article" date="2021" name="BMC Genomics">
        <title>Datura genome reveals duplications of psychoactive alkaloid biosynthetic genes and high mutation rate following tissue culture.</title>
        <authorList>
            <person name="Rajewski A."/>
            <person name="Carter-House D."/>
            <person name="Stajich J."/>
            <person name="Litt A."/>
        </authorList>
    </citation>
    <scope>NUCLEOTIDE SEQUENCE [LARGE SCALE GENOMIC DNA]</scope>
    <source>
        <strain evidence="1">AR-01</strain>
    </source>
</reference>
<name>A0ABS8WPD7_DATST</name>
<gene>
    <name evidence="1" type="ORF">HAX54_049439</name>
</gene>
<comment type="caution">
    <text evidence="1">The sequence shown here is derived from an EMBL/GenBank/DDBJ whole genome shotgun (WGS) entry which is preliminary data.</text>
</comment>
<organism evidence="1 2">
    <name type="scientific">Datura stramonium</name>
    <name type="common">Jimsonweed</name>
    <name type="synonym">Common thornapple</name>
    <dbReference type="NCBI Taxonomy" id="4076"/>
    <lineage>
        <taxon>Eukaryota</taxon>
        <taxon>Viridiplantae</taxon>
        <taxon>Streptophyta</taxon>
        <taxon>Embryophyta</taxon>
        <taxon>Tracheophyta</taxon>
        <taxon>Spermatophyta</taxon>
        <taxon>Magnoliopsida</taxon>
        <taxon>eudicotyledons</taxon>
        <taxon>Gunneridae</taxon>
        <taxon>Pentapetalae</taxon>
        <taxon>asterids</taxon>
        <taxon>lamiids</taxon>
        <taxon>Solanales</taxon>
        <taxon>Solanaceae</taxon>
        <taxon>Solanoideae</taxon>
        <taxon>Datureae</taxon>
        <taxon>Datura</taxon>
    </lineage>
</organism>
<evidence type="ECO:0000313" key="1">
    <source>
        <dbReference type="EMBL" id="MCE3051318.1"/>
    </source>
</evidence>